<dbReference type="Pfam" id="PF13439">
    <property type="entry name" value="Glyco_transf_4"/>
    <property type="match status" value="1"/>
</dbReference>
<evidence type="ECO:0000259" key="1">
    <source>
        <dbReference type="Pfam" id="PF00534"/>
    </source>
</evidence>
<dbReference type="InterPro" id="IPR001296">
    <property type="entry name" value="Glyco_trans_1"/>
</dbReference>
<dbReference type="Gene3D" id="3.40.50.2000">
    <property type="entry name" value="Glycogen Phosphorylase B"/>
    <property type="match status" value="2"/>
</dbReference>
<feature type="domain" description="Glycosyltransferase subfamily 4-like N-terminal" evidence="2">
    <location>
        <begin position="30"/>
        <end position="221"/>
    </location>
</feature>
<evidence type="ECO:0000313" key="4">
    <source>
        <dbReference type="Proteomes" id="UP000230935"/>
    </source>
</evidence>
<evidence type="ECO:0000259" key="2">
    <source>
        <dbReference type="Pfam" id="PF13439"/>
    </source>
</evidence>
<organism evidence="3 4">
    <name type="scientific">Candidatus Buchananbacteria bacterium CG10_big_fil_rev_8_21_14_0_10_42_9</name>
    <dbReference type="NCBI Taxonomy" id="1974526"/>
    <lineage>
        <taxon>Bacteria</taxon>
        <taxon>Candidatus Buchananiibacteriota</taxon>
    </lineage>
</organism>
<dbReference type="Pfam" id="PF00534">
    <property type="entry name" value="Glycos_transf_1"/>
    <property type="match status" value="1"/>
</dbReference>
<dbReference type="Proteomes" id="UP000230935">
    <property type="component" value="Unassembled WGS sequence"/>
</dbReference>
<sequence length="424" mass="48458">MTICVVAYKFGTEKEIGEHLGSYHYFIQKMRVLVEKGHKVFVVAPWLSFTKKGSENIDGVKVIRYYPPMLNKAKVFPVNRIIRWVYIKQTQRQVLKLDQQENLDVVYVWQARETGYAISKIKSKLKAPFIFRQITAWHWHFNRPIQEILAHDTLFKIMAKLSRSLANQFGLFLLDRKTHKKYADVIYEKADKIVFLSQAAIEEGKKLGLDESKAEIIGVAIEEDEFKPMHDKRSLRQKLGLDDKLTILFVGRVNFAEKGVGILLEASTQARKKINDFQLILIGGGEDDKMKSEIDKLSIMEIAKPIGKKSFSELVEYINAADAVVVPSIWMEAFGMITIEAMSCGVPVITSDAGASPEININDETGFVVPKNNAEALSQAIVKMLKDKPMREKFGKQARERVLQNYTYEVLVNKFLNIVQHTRQ</sequence>
<protein>
    <recommendedName>
        <fullName evidence="5">Glycosyl transferase family 1 domain-containing protein</fullName>
    </recommendedName>
</protein>
<comment type="caution">
    <text evidence="3">The sequence shown here is derived from an EMBL/GenBank/DDBJ whole genome shotgun (WGS) entry which is preliminary data.</text>
</comment>
<dbReference type="SUPFAM" id="SSF53756">
    <property type="entry name" value="UDP-Glycosyltransferase/glycogen phosphorylase"/>
    <property type="match status" value="1"/>
</dbReference>
<reference evidence="4" key="1">
    <citation type="submission" date="2017-09" db="EMBL/GenBank/DDBJ databases">
        <title>Depth-based differentiation of microbial function through sediment-hosted aquifers and enrichment of novel symbionts in the deep terrestrial subsurface.</title>
        <authorList>
            <person name="Probst A.J."/>
            <person name="Ladd B."/>
            <person name="Jarett J.K."/>
            <person name="Geller-Mcgrath D.E."/>
            <person name="Sieber C.M.K."/>
            <person name="Emerson J.B."/>
            <person name="Anantharaman K."/>
            <person name="Thomas B.C."/>
            <person name="Malmstrom R."/>
            <person name="Stieglmeier M."/>
            <person name="Klingl A."/>
            <person name="Woyke T."/>
            <person name="Ryan C.M."/>
            <person name="Banfield J.F."/>
        </authorList>
    </citation>
    <scope>NUCLEOTIDE SEQUENCE [LARGE SCALE GENOMIC DNA]</scope>
</reference>
<dbReference type="CDD" id="cd03801">
    <property type="entry name" value="GT4_PimA-like"/>
    <property type="match status" value="1"/>
</dbReference>
<feature type="domain" description="Glycosyl transferase family 1" evidence="1">
    <location>
        <begin position="232"/>
        <end position="401"/>
    </location>
</feature>
<dbReference type="EMBL" id="PEZZ01000035">
    <property type="protein sequence ID" value="PIS04805.1"/>
    <property type="molecule type" value="Genomic_DNA"/>
</dbReference>
<gene>
    <name evidence="3" type="ORF">COT81_04630</name>
</gene>
<name>A0A2H0W0A0_9BACT</name>
<dbReference type="AlphaFoldDB" id="A0A2H0W0A0"/>
<dbReference type="InterPro" id="IPR028098">
    <property type="entry name" value="Glyco_trans_4-like_N"/>
</dbReference>
<accession>A0A2H0W0A0</accession>
<dbReference type="PANTHER" id="PTHR12526">
    <property type="entry name" value="GLYCOSYLTRANSFERASE"/>
    <property type="match status" value="1"/>
</dbReference>
<proteinExistence type="predicted"/>
<evidence type="ECO:0000313" key="3">
    <source>
        <dbReference type="EMBL" id="PIS04805.1"/>
    </source>
</evidence>
<dbReference type="GO" id="GO:0016757">
    <property type="term" value="F:glycosyltransferase activity"/>
    <property type="evidence" value="ECO:0007669"/>
    <property type="project" value="InterPro"/>
</dbReference>
<evidence type="ECO:0008006" key="5">
    <source>
        <dbReference type="Google" id="ProtNLM"/>
    </source>
</evidence>